<dbReference type="AlphaFoldDB" id="A0A5B8UQ77"/>
<dbReference type="KEGG" id="mgin:FRZ54_01255"/>
<dbReference type="RefSeq" id="WP_147029841.1">
    <property type="nucleotide sequence ID" value="NZ_CP042436.1"/>
</dbReference>
<dbReference type="OrthoDB" id="761796at2"/>
<sequence>MKQRFLKPGFEAVFALSIIAILGLPPLVFAQKNRDIEIKIANGDTIVNGKKISELSPAERKQAMKDIDHLSDTFMGDHARNRVFIRRRNPDDTSKRDIIIERRRFNDGDMARVMPFDDSTRNKFFKFRFRGPDGKDSLFTYNFRMNDNFGKMREWDGDDFMRGDEMMRRRMPMMMERMHRRNSQSFNYSNTGSDGISTHIGFNISDASPERTKKITGVEKADLELKDLTLVPEFSSGKTLLTFSLTAHTGADVKLTDNDGKVIWNDKAANGSFSKSFPLPLNGLYLLEVKQGSKVALKRIIKED</sequence>
<dbReference type="EMBL" id="CP042436">
    <property type="protein sequence ID" value="QEC61263.1"/>
    <property type="molecule type" value="Genomic_DNA"/>
</dbReference>
<dbReference type="Proteomes" id="UP000321479">
    <property type="component" value="Chromosome"/>
</dbReference>
<reference evidence="1 2" key="1">
    <citation type="journal article" date="2017" name="Curr. Microbiol.">
        <title>Mucilaginibacter ginsenosidivorans sp. nov., Isolated from Soil of Ginseng Field.</title>
        <authorList>
            <person name="Kim M.M."/>
            <person name="Siddiqi M.Z."/>
            <person name="Im W.T."/>
        </authorList>
    </citation>
    <scope>NUCLEOTIDE SEQUENCE [LARGE SCALE GENOMIC DNA]</scope>
    <source>
        <strain evidence="1 2">Gsoil 3017</strain>
    </source>
</reference>
<gene>
    <name evidence="1" type="ORF">FRZ54_01255</name>
</gene>
<protein>
    <submittedName>
        <fullName evidence="1">T9SS type A sorting domain-containing protein</fullName>
    </submittedName>
</protein>
<organism evidence="1 2">
    <name type="scientific">Mucilaginibacter ginsenosidivorans</name>
    <dbReference type="NCBI Taxonomy" id="398053"/>
    <lineage>
        <taxon>Bacteria</taxon>
        <taxon>Pseudomonadati</taxon>
        <taxon>Bacteroidota</taxon>
        <taxon>Sphingobacteriia</taxon>
        <taxon>Sphingobacteriales</taxon>
        <taxon>Sphingobacteriaceae</taxon>
        <taxon>Mucilaginibacter</taxon>
    </lineage>
</organism>
<dbReference type="InterPro" id="IPR026444">
    <property type="entry name" value="Secre_tail"/>
</dbReference>
<dbReference type="NCBIfam" id="TIGR04183">
    <property type="entry name" value="Por_Secre_tail"/>
    <property type="match status" value="1"/>
</dbReference>
<keyword evidence="2" id="KW-1185">Reference proteome</keyword>
<evidence type="ECO:0000313" key="2">
    <source>
        <dbReference type="Proteomes" id="UP000321479"/>
    </source>
</evidence>
<proteinExistence type="predicted"/>
<name>A0A5B8UQ77_9SPHI</name>
<accession>A0A5B8UQ77</accession>
<evidence type="ECO:0000313" key="1">
    <source>
        <dbReference type="EMBL" id="QEC61263.1"/>
    </source>
</evidence>